<dbReference type="AlphaFoldDB" id="A0AAP6A826"/>
<name>A0AAP6A826_STRSU</name>
<dbReference type="InterPro" id="IPR044946">
    <property type="entry name" value="Restrct_endonuc_typeI_TRD_sf"/>
</dbReference>
<dbReference type="CDD" id="cd17256">
    <property type="entry name" value="RMtype1_S_EcoJA65PI-TRD1-CR1_like"/>
    <property type="match status" value="1"/>
</dbReference>
<accession>A0AAP6A826</accession>
<dbReference type="SMR" id="A0AAP6A826"/>
<dbReference type="GO" id="GO:0009307">
    <property type="term" value="P:DNA restriction-modification system"/>
    <property type="evidence" value="ECO:0007669"/>
    <property type="project" value="UniProtKB-KW"/>
</dbReference>
<dbReference type="InterPro" id="IPR000055">
    <property type="entry name" value="Restrct_endonuc_typeI_TRD"/>
</dbReference>
<sequence>MTPEQLKASILQRAMEGKLVPQDPNDEPASELLKRIKEEKEKLISEGKVKRDKKETEFFRSDDGKPYEKLADGTVQEIEVPYDIPESWEWVRLGAIVTAKGGKRIPKGYNLQEEDNGHPYLRVTDMKDGTIKPTNIKFAPDNVYTIIRNYTISSTDIYVTIAGTIGDVGIVPENFNNALLTENALKLMLTESINKMFLAHLLKSPLVQKQFKEVYNQVAQPKLSIRSTNSTIIPLPPLAEQKRIVAQIERALEQVEVYAESYNKLQELDRAFPDKLKKSILQYAMQGKLVAQDPNDEPVEVLLEMIRAEKQKLYEEGKLKKKDLAEIMVEKGDDNSPYGKNKENIGFSNSTLFKLPSSWCYVKFGGLVLFNIGKTPPRSEPNYWGDDIPWVSISDMSNNGHIFKTKEYLSDFAINQKKVKIASAGTLLMSFKLTIGKVALEVPASHNEAIISIFPYGDKENIIRDYLMRFLPLISTTGNSKDAIKGKTLNSTSISGLLIPISNYREMKDIVTKVDLLFEKVAQLYY</sequence>
<dbReference type="Pfam" id="PF01420">
    <property type="entry name" value="Methylase_S"/>
    <property type="match status" value="2"/>
</dbReference>
<comment type="subunit">
    <text evidence="4">The methyltransferase is composed of M and S polypeptides.</text>
</comment>
<keyword evidence="6" id="KW-0540">Nuclease</keyword>
<dbReference type="EMBL" id="JAUTFT010000013">
    <property type="protein sequence ID" value="MDW8635510.1"/>
    <property type="molecule type" value="Genomic_DNA"/>
</dbReference>
<reference evidence="6" key="1">
    <citation type="submission" date="2023-07" db="EMBL/GenBank/DDBJ databases">
        <title>Characterization of virulence traits, antimicrobial resistance genes carried by mobile genetic elements and competence in Streptococcus suis strains isolated in France.</title>
        <authorList>
            <person name="Dechene-Tempier M."/>
            <person name="Marois-Crehan C."/>
            <person name="De Boisseson C."/>
            <person name="Lucas P."/>
            <person name="Bougeard S."/>
            <person name="Libante V."/>
            <person name="Payot S."/>
        </authorList>
    </citation>
    <scope>NUCLEOTIDE SEQUENCE</scope>
    <source>
        <strain evidence="6">1532</strain>
    </source>
</reference>
<dbReference type="PANTHER" id="PTHR43140:SF1">
    <property type="entry name" value="TYPE I RESTRICTION ENZYME ECOKI SPECIFICITY SUBUNIT"/>
    <property type="match status" value="1"/>
</dbReference>
<protein>
    <submittedName>
        <fullName evidence="6">Restriction endonuclease subunit S</fullName>
        <ecNumber evidence="6">3.1.21.-</ecNumber>
    </submittedName>
</protein>
<keyword evidence="6" id="KW-0255">Endonuclease</keyword>
<keyword evidence="2" id="KW-0680">Restriction system</keyword>
<feature type="domain" description="Type I restriction modification DNA specificity" evidence="5">
    <location>
        <begin position="356"/>
        <end position="514"/>
    </location>
</feature>
<evidence type="ECO:0000256" key="3">
    <source>
        <dbReference type="ARBA" id="ARBA00023125"/>
    </source>
</evidence>
<dbReference type="InterPro" id="IPR051212">
    <property type="entry name" value="Type-I_RE_S_subunit"/>
</dbReference>
<evidence type="ECO:0000256" key="1">
    <source>
        <dbReference type="ARBA" id="ARBA00010923"/>
    </source>
</evidence>
<dbReference type="GO" id="GO:0003677">
    <property type="term" value="F:DNA binding"/>
    <property type="evidence" value="ECO:0007669"/>
    <property type="project" value="UniProtKB-KW"/>
</dbReference>
<dbReference type="RefSeq" id="WP_074389975.1">
    <property type="nucleotide sequence ID" value="NZ_CAMUSF010000001.1"/>
</dbReference>
<evidence type="ECO:0000313" key="6">
    <source>
        <dbReference type="EMBL" id="MDW8635510.1"/>
    </source>
</evidence>
<keyword evidence="3" id="KW-0238">DNA-binding</keyword>
<comment type="caution">
    <text evidence="6">The sequence shown here is derived from an EMBL/GenBank/DDBJ whole genome shotgun (WGS) entry which is preliminary data.</text>
</comment>
<dbReference type="Gene3D" id="3.90.220.20">
    <property type="entry name" value="DNA methylase specificity domains"/>
    <property type="match status" value="2"/>
</dbReference>
<organism evidence="6 7">
    <name type="scientific">Streptococcus suis</name>
    <dbReference type="NCBI Taxonomy" id="1307"/>
    <lineage>
        <taxon>Bacteria</taxon>
        <taxon>Bacillati</taxon>
        <taxon>Bacillota</taxon>
        <taxon>Bacilli</taxon>
        <taxon>Lactobacillales</taxon>
        <taxon>Streptococcaceae</taxon>
        <taxon>Streptococcus</taxon>
    </lineage>
</organism>
<comment type="similarity">
    <text evidence="1">Belongs to the type-I restriction system S methylase family.</text>
</comment>
<feature type="domain" description="Type I restriction modification DNA specificity" evidence="5">
    <location>
        <begin position="85"/>
        <end position="265"/>
    </location>
</feature>
<dbReference type="GO" id="GO:0016787">
    <property type="term" value="F:hydrolase activity"/>
    <property type="evidence" value="ECO:0007669"/>
    <property type="project" value="UniProtKB-KW"/>
</dbReference>
<dbReference type="EC" id="3.1.21.-" evidence="6"/>
<evidence type="ECO:0000313" key="7">
    <source>
        <dbReference type="Proteomes" id="UP001272448"/>
    </source>
</evidence>
<evidence type="ECO:0000256" key="2">
    <source>
        <dbReference type="ARBA" id="ARBA00022747"/>
    </source>
</evidence>
<dbReference type="SUPFAM" id="SSF116734">
    <property type="entry name" value="DNA methylase specificity domain"/>
    <property type="match status" value="2"/>
</dbReference>
<keyword evidence="6" id="KW-0378">Hydrolase</keyword>
<dbReference type="GO" id="GO:0004519">
    <property type="term" value="F:endonuclease activity"/>
    <property type="evidence" value="ECO:0007669"/>
    <property type="project" value="UniProtKB-KW"/>
</dbReference>
<evidence type="ECO:0000256" key="4">
    <source>
        <dbReference type="ARBA" id="ARBA00038652"/>
    </source>
</evidence>
<gene>
    <name evidence="6" type="ORF">Q7V77_07275</name>
</gene>
<proteinExistence type="inferred from homology"/>
<dbReference type="PANTHER" id="PTHR43140">
    <property type="entry name" value="TYPE-1 RESTRICTION ENZYME ECOKI SPECIFICITY PROTEIN"/>
    <property type="match status" value="1"/>
</dbReference>
<evidence type="ECO:0000259" key="5">
    <source>
        <dbReference type="Pfam" id="PF01420"/>
    </source>
</evidence>
<dbReference type="Proteomes" id="UP001272448">
    <property type="component" value="Unassembled WGS sequence"/>
</dbReference>